<evidence type="ECO:0000313" key="3">
    <source>
        <dbReference type="Proteomes" id="UP000377803"/>
    </source>
</evidence>
<keyword evidence="3" id="KW-1185">Reference proteome</keyword>
<organism evidence="2 3">
    <name type="scientific">Candidatus Nanohalobium constans</name>
    <dbReference type="NCBI Taxonomy" id="2565781"/>
    <lineage>
        <taxon>Archaea</taxon>
        <taxon>Candidatus Nanohalarchaeota</taxon>
        <taxon>Candidatus Nanohalobia</taxon>
        <taxon>Candidatus Nanohalobiales</taxon>
        <taxon>Candidatus Nanohalobiaceae</taxon>
        <taxon>Candidatus Nanohalobium</taxon>
    </lineage>
</organism>
<dbReference type="KEGG" id="ncon:LC1Nh_0692"/>
<feature type="coiled-coil region" evidence="1">
    <location>
        <begin position="62"/>
        <end position="89"/>
    </location>
</feature>
<dbReference type="AlphaFoldDB" id="A0A5Q0UGT5"/>
<sequence>MAEDGEIDEVSLIKAAGLTSPRFRSIEDINELLRKNSDISQKQRNKAQAILDFQKYCEKSFNDQDENYREEIRDALDRAKDNFEDSSKLVFLSDQQYLEDVKLKYEELKMSQAVIEVEEKTGAEFSEEEELEAKEEAFIKYITGEEYQTN</sequence>
<dbReference type="EMBL" id="CP040089">
    <property type="protein sequence ID" value="QGA80581.1"/>
    <property type="molecule type" value="Genomic_DNA"/>
</dbReference>
<gene>
    <name evidence="2" type="ORF">LC1Nh_0692</name>
</gene>
<keyword evidence="1" id="KW-0175">Coiled coil</keyword>
<dbReference type="RefSeq" id="WP_153550322.1">
    <property type="nucleotide sequence ID" value="NZ_CP040089.1"/>
</dbReference>
<dbReference type="GeneID" id="42365080"/>
<accession>A0A5Q0UGT5</accession>
<dbReference type="Proteomes" id="UP000377803">
    <property type="component" value="Chromosome"/>
</dbReference>
<reference evidence="3" key="1">
    <citation type="submission" date="2019-05" db="EMBL/GenBank/DDBJ databases">
        <title>Candidatus Nanohalobium constans, a novel model system to study the DPANN nano-sized archaea: genomic and physiological characterization of a nanoarchaeon co-cultured with its chitinotrophic host.</title>
        <authorList>
            <person name="La Cono V."/>
            <person name="Arcadi E."/>
            <person name="Crisafi F."/>
            <person name="Denaro R."/>
            <person name="La Spada G."/>
            <person name="Messina E."/>
            <person name="Smedile F."/>
            <person name="Toshchakov S.V."/>
            <person name="Shevchenko M.A."/>
            <person name="Golyshin P.N."/>
            <person name="Golyshina O.V."/>
            <person name="Ferrer M."/>
            <person name="Rohde M."/>
            <person name="Mushegian A."/>
            <person name="Sorokin D.Y."/>
            <person name="Giuliano L."/>
            <person name="Yakimov M.M."/>
        </authorList>
    </citation>
    <scope>NUCLEOTIDE SEQUENCE [LARGE SCALE GENOMIC DNA]</scope>
    <source>
        <strain evidence="3">LC1Nh</strain>
    </source>
</reference>
<protein>
    <submittedName>
        <fullName evidence="2">Uncharacterized protein</fullName>
    </submittedName>
</protein>
<evidence type="ECO:0000313" key="2">
    <source>
        <dbReference type="EMBL" id="QGA80581.1"/>
    </source>
</evidence>
<proteinExistence type="predicted"/>
<name>A0A5Q0UGT5_9ARCH</name>
<evidence type="ECO:0000256" key="1">
    <source>
        <dbReference type="SAM" id="Coils"/>
    </source>
</evidence>